<accession>B3RP41</accession>
<protein>
    <recommendedName>
        <fullName evidence="15">SUN domain-containing protein</fullName>
    </recommendedName>
</protein>
<dbReference type="CTD" id="6750619"/>
<feature type="signal peptide" evidence="14">
    <location>
        <begin position="1"/>
        <end position="23"/>
    </location>
</feature>
<dbReference type="InterPro" id="IPR008979">
    <property type="entry name" value="Galactose-bd-like_sf"/>
</dbReference>
<feature type="region of interest" description="Disordered" evidence="12">
    <location>
        <begin position="703"/>
        <end position="740"/>
    </location>
</feature>
<dbReference type="PANTHER" id="PTHR12953">
    <property type="entry name" value="MEMBRANE PROTEIN CH1 RELATED"/>
    <property type="match status" value="1"/>
</dbReference>
<feature type="region of interest" description="Disordered" evidence="12">
    <location>
        <begin position="351"/>
        <end position="386"/>
    </location>
</feature>
<dbReference type="AlphaFoldDB" id="B3RP41"/>
<dbReference type="FunCoup" id="B3RP41">
    <property type="interactions" value="1651"/>
</dbReference>
<dbReference type="PANTHER" id="PTHR12953:SF0">
    <property type="entry name" value="SUN DOMAIN-CONTAINING OSSIFICATION FACTOR"/>
    <property type="match status" value="1"/>
</dbReference>
<evidence type="ECO:0000256" key="14">
    <source>
        <dbReference type="SAM" id="SignalP"/>
    </source>
</evidence>
<dbReference type="PROSITE" id="PS51469">
    <property type="entry name" value="SUN"/>
    <property type="match status" value="1"/>
</dbReference>
<dbReference type="SUPFAM" id="SSF49785">
    <property type="entry name" value="Galactose-binding domain-like"/>
    <property type="match status" value="1"/>
</dbReference>
<dbReference type="eggNOG" id="KOG1396">
    <property type="taxonomic scope" value="Eukaryota"/>
</dbReference>
<feature type="coiled-coil region" evidence="11">
    <location>
        <begin position="832"/>
        <end position="866"/>
    </location>
</feature>
<dbReference type="InterPro" id="IPR012919">
    <property type="entry name" value="SUN_dom"/>
</dbReference>
<keyword evidence="7" id="KW-0325">Glycoprotein</keyword>
<keyword evidence="11" id="KW-0175">Coiled coil</keyword>
<comment type="similarity">
    <text evidence="9">Belongs to the SLP1 family.</text>
</comment>
<dbReference type="PhylomeDB" id="B3RP41"/>
<evidence type="ECO:0000256" key="10">
    <source>
        <dbReference type="ARBA" id="ARBA00064635"/>
    </source>
</evidence>
<dbReference type="RefSeq" id="XP_002109957.1">
    <property type="nucleotide sequence ID" value="XM_002109921.1"/>
</dbReference>
<comment type="subcellular location">
    <subcellularLocation>
        <location evidence="8">Endomembrane system</location>
        <topology evidence="8">Single-pass type I membrane protein</topology>
    </subcellularLocation>
    <subcellularLocation>
        <location evidence="1">Endoplasmic reticulum membrane</location>
        <topology evidence="1">Single-pass membrane protein</topology>
    </subcellularLocation>
</comment>
<sequence>MDNMKFFFFYLLILVLRLHAGRCDNDNDMNANAEQIGASRIQNNLQGYNSNSNDVSYDDGTTSSIGASDDNSGHSQSDEQIIHNDDKQLDEDENGEASHQNLNLDVKQSLDVELNEAVDDIKKDTDKLPVVPQNMVKNEQTTEIDVDNMKAKITTEKEEDTAMPSFEEWKKKQFEDSMKRGHHNSISASNNLPRKNRQPSQNNYASSSCGAKIVESNSEAKNAEGILIGDKDVYMNNPCSANIWFVIELCDHLKIESIEIANLELFSSRPESFRVSISQRNPTREWKVIDTFKAKDERKIQSFAMDIDDFARFVKVEILSVFRDEHYCPLTFFRVLGTTWVDDFDDSETADNDLDGQDTSIKVNSSQQIDNSTNEKSDVVQESNKGNKSTIMGLGLDAVITIVKKVGEAFTKRSRNETTSDHAIGNDNHNLTGYFPNYDICYIKNETLSLYWYLMVKYNRKFIEAIVNATSKSSQKISNENEKNKLGDSGKKITANRYVSNDKSIEDVSIRTFNFMPFTEYCQFLDLPFRAIFGSYVEEIASIFYLHHCLSCCVIINDPLYNTSTIKKFDKLSNLIPNKPINEVSSIDLSPLAQLTYSMNSINQPSELELKSDTVSTLEFDKSIELIMQTNLPMQESQPVINIQSSRTTVQEQSGSDYLLSPGSKASVVNKMISTSDGFENIDHEFSTVSSILQPSVTVDSSEYKSKVANVDSNKRRDASESTSNSKNETTPSSNLTSVGGSIQSTLEKLLNVDFDYDLDIDFSPSESATVHKTGANRESVLTRLNNRIKTLEKNYKLTTLYLEDFSKKFVKRLDDVQKASDKRMNLLTSLIEQNTKSVQSLMNRLNHLEINLEDITNEIRSISEKSHHKGFGETSVCLLIEIMCVLIVLCFVFSSKQKRNNTRH</sequence>
<dbReference type="GeneID" id="6750619"/>
<feature type="region of interest" description="Disordered" evidence="12">
    <location>
        <begin position="173"/>
        <end position="208"/>
    </location>
</feature>
<comment type="subunit">
    <text evidence="10">Interacts with EMP65.</text>
</comment>
<feature type="domain" description="SUN" evidence="15">
    <location>
        <begin position="183"/>
        <end position="340"/>
    </location>
</feature>
<feature type="chain" id="PRO_5002798378" description="SUN domain-containing protein" evidence="14">
    <location>
        <begin position="24"/>
        <end position="905"/>
    </location>
</feature>
<proteinExistence type="inferred from homology"/>
<dbReference type="InParanoid" id="B3RP41"/>
<dbReference type="GO" id="GO:0005737">
    <property type="term" value="C:cytoplasm"/>
    <property type="evidence" value="ECO:0000318"/>
    <property type="project" value="GO_Central"/>
</dbReference>
<dbReference type="Gene3D" id="2.60.120.260">
    <property type="entry name" value="Galactose-binding domain-like"/>
    <property type="match status" value="1"/>
</dbReference>
<keyword evidence="5 13" id="KW-1133">Transmembrane helix</keyword>
<feature type="region of interest" description="Disordered" evidence="12">
    <location>
        <begin position="44"/>
        <end position="79"/>
    </location>
</feature>
<dbReference type="GO" id="GO:0005789">
    <property type="term" value="C:endoplasmic reticulum membrane"/>
    <property type="evidence" value="ECO:0007669"/>
    <property type="project" value="UniProtKB-SubCell"/>
</dbReference>
<evidence type="ECO:0000256" key="4">
    <source>
        <dbReference type="ARBA" id="ARBA00022824"/>
    </source>
</evidence>
<keyword evidence="3 14" id="KW-0732">Signal</keyword>
<evidence type="ECO:0000256" key="13">
    <source>
        <dbReference type="SAM" id="Phobius"/>
    </source>
</evidence>
<evidence type="ECO:0000256" key="11">
    <source>
        <dbReference type="SAM" id="Coils"/>
    </source>
</evidence>
<dbReference type="InterPro" id="IPR045120">
    <property type="entry name" value="Suco/Slp1-like"/>
</dbReference>
<feature type="transmembrane region" description="Helical" evidence="13">
    <location>
        <begin position="871"/>
        <end position="894"/>
    </location>
</feature>
<dbReference type="HOGENOM" id="CLU_320640_0_0_1"/>
<dbReference type="STRING" id="10228.B3RP41"/>
<keyword evidence="4" id="KW-0256">Endoplasmic reticulum</keyword>
<organism evidence="16 17">
    <name type="scientific">Trichoplax adhaerens</name>
    <name type="common">Trichoplax reptans</name>
    <dbReference type="NCBI Taxonomy" id="10228"/>
    <lineage>
        <taxon>Eukaryota</taxon>
        <taxon>Metazoa</taxon>
        <taxon>Placozoa</taxon>
        <taxon>Uniplacotomia</taxon>
        <taxon>Trichoplacea</taxon>
        <taxon>Trichoplacidae</taxon>
        <taxon>Trichoplax</taxon>
    </lineage>
</organism>
<name>B3RP41_TRIAD</name>
<evidence type="ECO:0000256" key="6">
    <source>
        <dbReference type="ARBA" id="ARBA00023136"/>
    </source>
</evidence>
<evidence type="ECO:0000256" key="12">
    <source>
        <dbReference type="SAM" id="MobiDB-lite"/>
    </source>
</evidence>
<feature type="compositionally biased region" description="Polar residues" evidence="12">
    <location>
        <begin position="44"/>
        <end position="75"/>
    </location>
</feature>
<reference evidence="16 17" key="1">
    <citation type="journal article" date="2008" name="Nature">
        <title>The Trichoplax genome and the nature of placozoans.</title>
        <authorList>
            <person name="Srivastava M."/>
            <person name="Begovic E."/>
            <person name="Chapman J."/>
            <person name="Putnam N.H."/>
            <person name="Hellsten U."/>
            <person name="Kawashima T."/>
            <person name="Kuo A."/>
            <person name="Mitros T."/>
            <person name="Salamov A."/>
            <person name="Carpenter M.L."/>
            <person name="Signorovitch A.Y."/>
            <person name="Moreno M.A."/>
            <person name="Kamm K."/>
            <person name="Grimwood J."/>
            <person name="Schmutz J."/>
            <person name="Shapiro H."/>
            <person name="Grigoriev I.V."/>
            <person name="Buss L.W."/>
            <person name="Schierwater B."/>
            <person name="Dellaporta S.L."/>
            <person name="Rokhsar D.S."/>
        </authorList>
    </citation>
    <scope>NUCLEOTIDE SEQUENCE [LARGE SCALE GENOMIC DNA]</scope>
    <source>
        <strain evidence="16 17">Grell-BS-1999</strain>
    </source>
</reference>
<dbReference type="KEGG" id="tad:TRIADDRAFT_53396"/>
<evidence type="ECO:0000313" key="17">
    <source>
        <dbReference type="Proteomes" id="UP000009022"/>
    </source>
</evidence>
<dbReference type="GO" id="GO:0016020">
    <property type="term" value="C:membrane"/>
    <property type="evidence" value="ECO:0000318"/>
    <property type="project" value="GO_Central"/>
</dbReference>
<evidence type="ECO:0000256" key="3">
    <source>
        <dbReference type="ARBA" id="ARBA00022729"/>
    </source>
</evidence>
<dbReference type="EMBL" id="DS985242">
    <property type="protein sequence ID" value="EDV28123.1"/>
    <property type="molecule type" value="Genomic_DNA"/>
</dbReference>
<dbReference type="FunFam" id="2.60.120.260:FF:000099">
    <property type="entry name" value="Uncharacterized protein, isoform C"/>
    <property type="match status" value="1"/>
</dbReference>
<keyword evidence="2 13" id="KW-0812">Transmembrane</keyword>
<evidence type="ECO:0000256" key="2">
    <source>
        <dbReference type="ARBA" id="ARBA00022692"/>
    </source>
</evidence>
<dbReference type="Proteomes" id="UP000009022">
    <property type="component" value="Unassembled WGS sequence"/>
</dbReference>
<evidence type="ECO:0000256" key="5">
    <source>
        <dbReference type="ARBA" id="ARBA00022989"/>
    </source>
</evidence>
<feature type="compositionally biased region" description="Polar residues" evidence="12">
    <location>
        <begin position="184"/>
        <end position="208"/>
    </location>
</feature>
<evidence type="ECO:0000259" key="15">
    <source>
        <dbReference type="PROSITE" id="PS51469"/>
    </source>
</evidence>
<keyword evidence="6 13" id="KW-0472">Membrane</keyword>
<keyword evidence="17" id="KW-1185">Reference proteome</keyword>
<evidence type="ECO:0000256" key="8">
    <source>
        <dbReference type="ARBA" id="ARBA00046288"/>
    </source>
</evidence>
<evidence type="ECO:0000313" key="16">
    <source>
        <dbReference type="EMBL" id="EDV28123.1"/>
    </source>
</evidence>
<dbReference type="OrthoDB" id="266334at2759"/>
<evidence type="ECO:0000256" key="7">
    <source>
        <dbReference type="ARBA" id="ARBA00023180"/>
    </source>
</evidence>
<evidence type="ECO:0000256" key="1">
    <source>
        <dbReference type="ARBA" id="ARBA00004389"/>
    </source>
</evidence>
<gene>
    <name evidence="16" type="ORF">TRIADDRAFT_53396</name>
</gene>
<feature type="compositionally biased region" description="Polar residues" evidence="12">
    <location>
        <begin position="357"/>
        <end position="372"/>
    </location>
</feature>
<feature type="compositionally biased region" description="Low complexity" evidence="12">
    <location>
        <begin position="721"/>
        <end position="735"/>
    </location>
</feature>
<evidence type="ECO:0000256" key="9">
    <source>
        <dbReference type="ARBA" id="ARBA00061226"/>
    </source>
</evidence>
<dbReference type="Pfam" id="PF07738">
    <property type="entry name" value="Sad1_UNC"/>
    <property type="match status" value="1"/>
</dbReference>